<organism evidence="8 9">
    <name type="scientific">Halomarina rubra</name>
    <dbReference type="NCBI Taxonomy" id="2071873"/>
    <lineage>
        <taxon>Archaea</taxon>
        <taxon>Methanobacteriati</taxon>
        <taxon>Methanobacteriota</taxon>
        <taxon>Stenosarchaea group</taxon>
        <taxon>Halobacteria</taxon>
        <taxon>Halobacteriales</taxon>
        <taxon>Natronomonadaceae</taxon>
        <taxon>Halomarina</taxon>
    </lineage>
</organism>
<evidence type="ECO:0000256" key="1">
    <source>
        <dbReference type="ARBA" id="ARBA00004903"/>
    </source>
</evidence>
<evidence type="ECO:0000313" key="9">
    <source>
        <dbReference type="Proteomes" id="UP001597187"/>
    </source>
</evidence>
<dbReference type="PANTHER" id="PTHR48069">
    <property type="entry name" value="DIHYDROFOLATE REDUCTASE"/>
    <property type="match status" value="1"/>
</dbReference>
<evidence type="ECO:0000313" key="8">
    <source>
        <dbReference type="EMBL" id="MFD1512333.1"/>
    </source>
</evidence>
<dbReference type="GO" id="GO:0004146">
    <property type="term" value="F:dihydrofolate reductase activity"/>
    <property type="evidence" value="ECO:0007669"/>
    <property type="project" value="UniProtKB-EC"/>
</dbReference>
<dbReference type="GO" id="GO:0006730">
    <property type="term" value="P:one-carbon metabolic process"/>
    <property type="evidence" value="ECO:0007669"/>
    <property type="project" value="UniProtKB-KW"/>
</dbReference>
<dbReference type="InterPro" id="IPR012259">
    <property type="entry name" value="DHFR"/>
</dbReference>
<evidence type="ECO:0000259" key="7">
    <source>
        <dbReference type="PROSITE" id="PS51330"/>
    </source>
</evidence>
<evidence type="ECO:0000256" key="3">
    <source>
        <dbReference type="ARBA" id="ARBA00022563"/>
    </source>
</evidence>
<dbReference type="CDD" id="cd00209">
    <property type="entry name" value="DHFR"/>
    <property type="match status" value="1"/>
</dbReference>
<dbReference type="PRINTS" id="PR00070">
    <property type="entry name" value="DHFR"/>
</dbReference>
<dbReference type="SUPFAM" id="SSF53597">
    <property type="entry name" value="Dihydrofolate reductase-like"/>
    <property type="match status" value="1"/>
</dbReference>
<protein>
    <recommendedName>
        <fullName evidence="2">dihydrofolate reductase</fullName>
        <ecNumber evidence="2">1.5.1.3</ecNumber>
    </recommendedName>
</protein>
<dbReference type="RefSeq" id="WP_369694202.1">
    <property type="nucleotide sequence ID" value="NZ_JALXFV010000002.1"/>
</dbReference>
<keyword evidence="9" id="KW-1185">Reference proteome</keyword>
<dbReference type="EC" id="1.5.1.3" evidence="2"/>
<dbReference type="PANTHER" id="PTHR48069:SF3">
    <property type="entry name" value="DIHYDROFOLATE REDUCTASE"/>
    <property type="match status" value="1"/>
</dbReference>
<comment type="similarity">
    <text evidence="6">Belongs to the dihydrofolate reductase family.</text>
</comment>
<reference evidence="8 9" key="1">
    <citation type="journal article" date="2019" name="Int. J. Syst. Evol. Microbiol.">
        <title>The Global Catalogue of Microorganisms (GCM) 10K type strain sequencing project: providing services to taxonomists for standard genome sequencing and annotation.</title>
        <authorList>
            <consortium name="The Broad Institute Genomics Platform"/>
            <consortium name="The Broad Institute Genome Sequencing Center for Infectious Disease"/>
            <person name="Wu L."/>
            <person name="Ma J."/>
        </authorList>
    </citation>
    <scope>NUCLEOTIDE SEQUENCE [LARGE SCALE GENOMIC DNA]</scope>
    <source>
        <strain evidence="8 9">CGMCC 1.12563</strain>
    </source>
</reference>
<dbReference type="InterPro" id="IPR001796">
    <property type="entry name" value="DHFR_dom"/>
</dbReference>
<dbReference type="AlphaFoldDB" id="A0ABD6AR69"/>
<evidence type="ECO:0000256" key="4">
    <source>
        <dbReference type="ARBA" id="ARBA00022857"/>
    </source>
</evidence>
<comment type="pathway">
    <text evidence="1">Cofactor biosynthesis; tetrahydrofolate biosynthesis; 5,6,7,8-tetrahydrofolate from 7,8-dihydrofolate: step 1/1.</text>
</comment>
<dbReference type="Gene3D" id="3.40.430.10">
    <property type="entry name" value="Dihydrofolate Reductase, subunit A"/>
    <property type="match status" value="1"/>
</dbReference>
<evidence type="ECO:0000256" key="6">
    <source>
        <dbReference type="RuleBase" id="RU004474"/>
    </source>
</evidence>
<dbReference type="EMBL" id="JBHUDC010000002">
    <property type="protein sequence ID" value="MFD1512333.1"/>
    <property type="molecule type" value="Genomic_DNA"/>
</dbReference>
<sequence length="179" mass="19430">MTDDTTRTTARITLVAAVAANGVIGRDGGMPWHLPEDLAHFKETTSGHPVVMGRLTYESIAADIGGPLPNRTSVVLTTSGVDAEDGGDDDTHVVEVGSVEMALETATADARARDVETVYVVGGATVYEQFLADADRLVLTELTDAHEGDTRFPDWDRDAFVEVERDEREGFAFVTYERR</sequence>
<gene>
    <name evidence="8" type="ORF">ACFSBT_03450</name>
</gene>
<feature type="domain" description="DHFR" evidence="7">
    <location>
        <begin position="11"/>
        <end position="179"/>
    </location>
</feature>
<dbReference type="Proteomes" id="UP001597187">
    <property type="component" value="Unassembled WGS sequence"/>
</dbReference>
<dbReference type="PIRSF" id="PIRSF000194">
    <property type="entry name" value="DHFR"/>
    <property type="match status" value="1"/>
</dbReference>
<keyword evidence="3" id="KW-0554">One-carbon metabolism</keyword>
<name>A0ABD6AR69_9EURY</name>
<dbReference type="PROSITE" id="PS00075">
    <property type="entry name" value="DHFR_1"/>
    <property type="match status" value="1"/>
</dbReference>
<dbReference type="PROSITE" id="PS51330">
    <property type="entry name" value="DHFR_2"/>
    <property type="match status" value="1"/>
</dbReference>
<accession>A0ABD6AR69</accession>
<proteinExistence type="inferred from homology"/>
<dbReference type="Pfam" id="PF00186">
    <property type="entry name" value="DHFR_1"/>
    <property type="match status" value="1"/>
</dbReference>
<comment type="caution">
    <text evidence="8">The sequence shown here is derived from an EMBL/GenBank/DDBJ whole genome shotgun (WGS) entry which is preliminary data.</text>
</comment>
<dbReference type="InterPro" id="IPR017925">
    <property type="entry name" value="DHFR_CS"/>
</dbReference>
<keyword evidence="5 8" id="KW-0560">Oxidoreductase</keyword>
<dbReference type="InterPro" id="IPR024072">
    <property type="entry name" value="DHFR-like_dom_sf"/>
</dbReference>
<evidence type="ECO:0000256" key="5">
    <source>
        <dbReference type="ARBA" id="ARBA00023002"/>
    </source>
</evidence>
<evidence type="ECO:0000256" key="2">
    <source>
        <dbReference type="ARBA" id="ARBA00012856"/>
    </source>
</evidence>
<keyword evidence="4" id="KW-0521">NADP</keyword>